<dbReference type="InterPro" id="IPR043504">
    <property type="entry name" value="Peptidase_S1_PA_chymotrypsin"/>
</dbReference>
<keyword evidence="3 9" id="KW-0378">Hydrolase</keyword>
<keyword evidence="6" id="KW-1015">Disulfide bond</keyword>
<dbReference type="PANTHER" id="PTHR24271">
    <property type="entry name" value="KALLIKREIN-RELATED"/>
    <property type="match status" value="1"/>
</dbReference>
<dbReference type="Ensembl" id="ENSACIT00000020977.1">
    <property type="protein sequence ID" value="ENSACIP00000020441.1"/>
    <property type="gene ID" value="ENSACIG00000015858.1"/>
</dbReference>
<evidence type="ECO:0000313" key="12">
    <source>
        <dbReference type="Proteomes" id="UP000261340"/>
    </source>
</evidence>
<dbReference type="InterPro" id="IPR009003">
    <property type="entry name" value="Peptidase_S1_PA"/>
</dbReference>
<evidence type="ECO:0000256" key="7">
    <source>
        <dbReference type="ARBA" id="ARBA00036320"/>
    </source>
</evidence>
<dbReference type="GO" id="GO:0006508">
    <property type="term" value="P:proteolysis"/>
    <property type="evidence" value="ECO:0007669"/>
    <property type="project" value="UniProtKB-KW"/>
</dbReference>
<dbReference type="GO" id="GO:0005576">
    <property type="term" value="C:extracellular region"/>
    <property type="evidence" value="ECO:0007669"/>
    <property type="project" value="UniProtKB-SubCell"/>
</dbReference>
<evidence type="ECO:0000256" key="3">
    <source>
        <dbReference type="ARBA" id="ARBA00022801"/>
    </source>
</evidence>
<protein>
    <recommendedName>
        <fullName evidence="8">trypsin</fullName>
        <ecNumber evidence="8">3.4.21.4</ecNumber>
    </recommendedName>
</protein>
<dbReference type="CDD" id="cd00190">
    <property type="entry name" value="Tryp_SPc"/>
    <property type="match status" value="1"/>
</dbReference>
<dbReference type="InterPro" id="IPR018114">
    <property type="entry name" value="TRYPSIN_HIS"/>
</dbReference>
<name>A0A3Q0SBK4_AMPCI</name>
<evidence type="ECO:0000256" key="4">
    <source>
        <dbReference type="ARBA" id="ARBA00022825"/>
    </source>
</evidence>
<evidence type="ECO:0000256" key="9">
    <source>
        <dbReference type="RuleBase" id="RU363034"/>
    </source>
</evidence>
<feature type="domain" description="Peptidase S1" evidence="10">
    <location>
        <begin position="44"/>
        <end position="252"/>
    </location>
</feature>
<dbReference type="FunFam" id="2.40.10.10:FF:000005">
    <property type="entry name" value="Serine protease 37"/>
    <property type="match status" value="1"/>
</dbReference>
<dbReference type="PROSITE" id="PS50240">
    <property type="entry name" value="TRYPSIN_DOM"/>
    <property type="match status" value="1"/>
</dbReference>
<dbReference type="PANTHER" id="PTHR24271:SF87">
    <property type="entry name" value="ARGININE ESTERASE-LIKE-RELATED"/>
    <property type="match status" value="1"/>
</dbReference>
<comment type="subcellular location">
    <subcellularLocation>
        <location evidence="1">Secreted</location>
        <location evidence="1">Extracellular space</location>
    </subcellularLocation>
</comment>
<evidence type="ECO:0000256" key="5">
    <source>
        <dbReference type="ARBA" id="ARBA00023145"/>
    </source>
</evidence>
<dbReference type="Gene3D" id="2.40.10.10">
    <property type="entry name" value="Trypsin-like serine proteases"/>
    <property type="match status" value="2"/>
</dbReference>
<dbReference type="AlphaFoldDB" id="A0A3Q0SBK4"/>
<evidence type="ECO:0000256" key="8">
    <source>
        <dbReference type="ARBA" id="ARBA00038868"/>
    </source>
</evidence>
<dbReference type="SUPFAM" id="SSF50494">
    <property type="entry name" value="Trypsin-like serine proteases"/>
    <property type="match status" value="1"/>
</dbReference>
<evidence type="ECO:0000256" key="6">
    <source>
        <dbReference type="ARBA" id="ARBA00023157"/>
    </source>
</evidence>
<dbReference type="InterPro" id="IPR001314">
    <property type="entry name" value="Peptidase_S1A"/>
</dbReference>
<dbReference type="InterPro" id="IPR001254">
    <property type="entry name" value="Trypsin_dom"/>
</dbReference>
<evidence type="ECO:0000256" key="1">
    <source>
        <dbReference type="ARBA" id="ARBA00004239"/>
    </source>
</evidence>
<dbReference type="GeneTree" id="ENSGT00910000144271"/>
<dbReference type="Proteomes" id="UP000261340">
    <property type="component" value="Unplaced"/>
</dbReference>
<comment type="catalytic activity">
    <reaction evidence="7">
        <text>Preferential cleavage: Arg-|-Xaa, Lys-|-Xaa.</text>
        <dbReference type="EC" id="3.4.21.4"/>
    </reaction>
</comment>
<dbReference type="PRINTS" id="PR00722">
    <property type="entry name" value="CHYMOTRYPSIN"/>
</dbReference>
<dbReference type="SMART" id="SM00020">
    <property type="entry name" value="Tryp_SPc"/>
    <property type="match status" value="1"/>
</dbReference>
<dbReference type="PROSITE" id="PS00135">
    <property type="entry name" value="TRYPSIN_SER"/>
    <property type="match status" value="1"/>
</dbReference>
<dbReference type="EC" id="3.4.21.4" evidence="8"/>
<reference evidence="11" key="1">
    <citation type="submission" date="2025-08" db="UniProtKB">
        <authorList>
            <consortium name="Ensembl"/>
        </authorList>
    </citation>
    <scope>IDENTIFICATION</scope>
</reference>
<proteinExistence type="predicted"/>
<keyword evidence="12" id="KW-1185">Reference proteome</keyword>
<dbReference type="GO" id="GO:0004252">
    <property type="term" value="F:serine-type endopeptidase activity"/>
    <property type="evidence" value="ECO:0007669"/>
    <property type="project" value="UniProtKB-EC"/>
</dbReference>
<keyword evidence="5" id="KW-0865">Zymogen</keyword>
<accession>A0A3Q0SBK4</accession>
<dbReference type="PROSITE" id="PS00134">
    <property type="entry name" value="TRYPSIN_HIS"/>
    <property type="match status" value="1"/>
</dbReference>
<sequence>MPASQYGTVIPDTARPAIQLCNFFVLAISPACLRDSTHAHGSNIIQGEKVPENSMLYMASVQNNDGHVCGGFLVTEDFVVTAAHCDALNITHVVIGTHNLKKSYNKKINVVKKFKPNSFNNVWQGDDIMLLQLSRKAQLGCNVQIIQLPCAETNLQENEICQVAGWGKTRTGGETVDHLREVNVSVINPQVCREQWPGLPANVICGDSGGPLVCSGLAVGIVSFNKYRNCNYPDLHSSVCATVPSVISPIVGRQHYNHPSLHFLVCILFREVGVCGRAQRYNNKKNTVLSTPILT</sequence>
<evidence type="ECO:0000259" key="10">
    <source>
        <dbReference type="PROSITE" id="PS50240"/>
    </source>
</evidence>
<keyword evidence="2 9" id="KW-0645">Protease</keyword>
<reference evidence="11" key="2">
    <citation type="submission" date="2025-09" db="UniProtKB">
        <authorList>
            <consortium name="Ensembl"/>
        </authorList>
    </citation>
    <scope>IDENTIFICATION</scope>
</reference>
<dbReference type="STRING" id="61819.ENSACIP00000020441"/>
<evidence type="ECO:0000313" key="11">
    <source>
        <dbReference type="Ensembl" id="ENSACIP00000020441.1"/>
    </source>
</evidence>
<evidence type="ECO:0000256" key="2">
    <source>
        <dbReference type="ARBA" id="ARBA00022670"/>
    </source>
</evidence>
<dbReference type="InterPro" id="IPR033116">
    <property type="entry name" value="TRYPSIN_SER"/>
</dbReference>
<organism evidence="11 12">
    <name type="scientific">Amphilophus citrinellus</name>
    <name type="common">Midas cichlid</name>
    <name type="synonym">Cichlasoma citrinellum</name>
    <dbReference type="NCBI Taxonomy" id="61819"/>
    <lineage>
        <taxon>Eukaryota</taxon>
        <taxon>Metazoa</taxon>
        <taxon>Chordata</taxon>
        <taxon>Craniata</taxon>
        <taxon>Vertebrata</taxon>
        <taxon>Euteleostomi</taxon>
        <taxon>Actinopterygii</taxon>
        <taxon>Neopterygii</taxon>
        <taxon>Teleostei</taxon>
        <taxon>Neoteleostei</taxon>
        <taxon>Acanthomorphata</taxon>
        <taxon>Ovalentaria</taxon>
        <taxon>Cichlomorphae</taxon>
        <taxon>Cichliformes</taxon>
        <taxon>Cichlidae</taxon>
        <taxon>New World cichlids</taxon>
        <taxon>Cichlasomatinae</taxon>
        <taxon>Heroini</taxon>
        <taxon>Amphilophus</taxon>
    </lineage>
</organism>
<dbReference type="Pfam" id="PF00089">
    <property type="entry name" value="Trypsin"/>
    <property type="match status" value="1"/>
</dbReference>
<keyword evidence="4 9" id="KW-0720">Serine protease</keyword>